<dbReference type="Pfam" id="PF22942">
    <property type="entry name" value="DUF7025"/>
    <property type="match status" value="1"/>
</dbReference>
<accession>A0ABR1QI49</accession>
<comment type="caution">
    <text evidence="3">The sequence shown here is derived from an EMBL/GenBank/DDBJ whole genome shotgun (WGS) entry which is preliminary data.</text>
</comment>
<reference evidence="3 4" key="1">
    <citation type="submission" date="2023-01" db="EMBL/GenBank/DDBJ databases">
        <title>Analysis of 21 Apiospora genomes using comparative genomics revels a genus with tremendous synthesis potential of carbohydrate active enzymes and secondary metabolites.</title>
        <authorList>
            <person name="Sorensen T."/>
        </authorList>
    </citation>
    <scope>NUCLEOTIDE SEQUENCE [LARGE SCALE GENOMIC DNA]</scope>
    <source>
        <strain evidence="3 4">CBS 24483</strain>
    </source>
</reference>
<evidence type="ECO:0000256" key="1">
    <source>
        <dbReference type="SAM" id="MobiDB-lite"/>
    </source>
</evidence>
<gene>
    <name evidence="3" type="ORF">PG986_005630</name>
</gene>
<dbReference type="CDD" id="cd19481">
    <property type="entry name" value="RecA-like_protease"/>
    <property type="match status" value="1"/>
</dbReference>
<evidence type="ECO:0000259" key="2">
    <source>
        <dbReference type="SMART" id="SM00382"/>
    </source>
</evidence>
<evidence type="ECO:0000313" key="4">
    <source>
        <dbReference type="Proteomes" id="UP001391051"/>
    </source>
</evidence>
<feature type="domain" description="AAA+ ATPase" evidence="2">
    <location>
        <begin position="598"/>
        <end position="726"/>
    </location>
</feature>
<dbReference type="Proteomes" id="UP001391051">
    <property type="component" value="Unassembled WGS sequence"/>
</dbReference>
<dbReference type="RefSeq" id="XP_066701714.1">
    <property type="nucleotide sequence ID" value="XM_066841852.1"/>
</dbReference>
<dbReference type="GeneID" id="92074914"/>
<feature type="region of interest" description="Disordered" evidence="1">
    <location>
        <begin position="1"/>
        <end position="39"/>
    </location>
</feature>
<dbReference type="InterPro" id="IPR003959">
    <property type="entry name" value="ATPase_AAA_core"/>
</dbReference>
<dbReference type="InterPro" id="IPR003593">
    <property type="entry name" value="AAA+_ATPase"/>
</dbReference>
<dbReference type="SMART" id="SM00382">
    <property type="entry name" value="AAA"/>
    <property type="match status" value="1"/>
</dbReference>
<organism evidence="3 4">
    <name type="scientific">Apiospora aurea</name>
    <dbReference type="NCBI Taxonomy" id="335848"/>
    <lineage>
        <taxon>Eukaryota</taxon>
        <taxon>Fungi</taxon>
        <taxon>Dikarya</taxon>
        <taxon>Ascomycota</taxon>
        <taxon>Pezizomycotina</taxon>
        <taxon>Sordariomycetes</taxon>
        <taxon>Xylariomycetidae</taxon>
        <taxon>Amphisphaeriales</taxon>
        <taxon>Apiosporaceae</taxon>
        <taxon>Apiospora</taxon>
    </lineage>
</organism>
<dbReference type="Pfam" id="PF23232">
    <property type="entry name" value="AAA_lid_13"/>
    <property type="match status" value="1"/>
</dbReference>
<dbReference type="InterPro" id="IPR027417">
    <property type="entry name" value="P-loop_NTPase"/>
</dbReference>
<dbReference type="Gene3D" id="3.40.50.300">
    <property type="entry name" value="P-loop containing nucleotide triphosphate hydrolases"/>
    <property type="match status" value="1"/>
</dbReference>
<proteinExistence type="predicted"/>
<keyword evidence="4" id="KW-1185">Reference proteome</keyword>
<feature type="region of interest" description="Disordered" evidence="1">
    <location>
        <begin position="76"/>
        <end position="130"/>
    </location>
</feature>
<dbReference type="PANTHER" id="PTHR46411:SF4">
    <property type="entry name" value="AAA+ ATPASE DOMAIN-CONTAINING PROTEIN"/>
    <property type="match status" value="1"/>
</dbReference>
<dbReference type="SUPFAM" id="SSF52540">
    <property type="entry name" value="P-loop containing nucleoside triphosphate hydrolases"/>
    <property type="match status" value="1"/>
</dbReference>
<dbReference type="InterPro" id="IPR056599">
    <property type="entry name" value="AAA_lid_fung"/>
</dbReference>
<dbReference type="Pfam" id="PF00004">
    <property type="entry name" value="AAA"/>
    <property type="match status" value="1"/>
</dbReference>
<name>A0ABR1QI49_9PEZI</name>
<evidence type="ECO:0000313" key="3">
    <source>
        <dbReference type="EMBL" id="KAK7956408.1"/>
    </source>
</evidence>
<dbReference type="PANTHER" id="PTHR46411">
    <property type="entry name" value="FAMILY ATPASE, PUTATIVE-RELATED"/>
    <property type="match status" value="1"/>
</dbReference>
<dbReference type="InterPro" id="IPR054289">
    <property type="entry name" value="DUF7025"/>
</dbReference>
<feature type="compositionally biased region" description="Polar residues" evidence="1">
    <location>
        <begin position="80"/>
        <end position="107"/>
    </location>
</feature>
<protein>
    <recommendedName>
        <fullName evidence="2">AAA+ ATPase domain-containing protein</fullName>
    </recommendedName>
</protein>
<sequence>MATQSTSDKEGDRQAQITVAADTTPRKKDGAEARATPLSATDARRVLTKSLVNVVLQVDSLLKAVIGTQELVVAQPAAPETSSQNAPPVSLSESQDTSNTLTPSSQPVARDPSPSGAQESPEISRTVVAQRGNVLNGEKRYYTLSEGDYDGVETHNTESAFEMRKDVATIKPPSNDRHLMQLGNSALDNDIVDHVTSEKIVIRSPHLLKVVKENIYWPSSAFYDGQKSLTLDSPYRSVGVYRDTLGQVLDRMKGRLSREETVAKAADEFPDSDLSDSDLRLTAHHLELFLCEVDKVQWHGIQLEKERHNRKKATFDMLWKLYKPGMVVYTEKDGVKLACRVKLLIWSHGSVIKAGPDDPYQRIEVVLWYLDHDGRYINRRSQAVSIHRYHGEKSILELPVYPETFMTDWQNERRKRIERGQRFMRLITKGHSYCDYNGAVSIDAENPYNTQKHQAYAGKVIVDPEQHYRESGSSKGTHWLDEGDVRENAVGAELRQFIKLNPTEPTNNNSADAIPPSFGEDQLFLLPEWIRGFTMSTHGNRKWVWLHVDHVNTYEPDRDLVNTIALDDKDIQLLKAMTHFPEQDDNLWSPERIESKGKGRAIILHGPPGLGKTYTAECIAAWSGRPLLRLTCAELGVDPGKLEVQLSAYLNRAERWKAIVLMDEADVYMTNRLEHNDSKEIGIVSVFLRALEYFSGIIFLTTNRIRVIDSAIINRAILIMEYKPLTPGKIEKIIKNCTRRFKGDQGSVMDLDPEAKTLLKSSLTQVPSEYEWDGREIVQVLAVAVRLACFGHGDSKTAATKTMVKSDHIAEAIRIIQGHSVYKDRNGASKKGASKK</sequence>
<dbReference type="EMBL" id="JAQQWE010000004">
    <property type="protein sequence ID" value="KAK7956408.1"/>
    <property type="molecule type" value="Genomic_DNA"/>
</dbReference>